<gene>
    <name evidence="1" type="ORF">SAMN05421760_10941</name>
</gene>
<dbReference type="RefSeq" id="WP_274378334.1">
    <property type="nucleotide sequence ID" value="NZ_FTOE01000009.1"/>
</dbReference>
<dbReference type="Proteomes" id="UP000185999">
    <property type="component" value="Unassembled WGS sequence"/>
</dbReference>
<dbReference type="EMBL" id="FTOE01000009">
    <property type="protein sequence ID" value="SIS96517.1"/>
    <property type="molecule type" value="Genomic_DNA"/>
</dbReference>
<dbReference type="AlphaFoldDB" id="A0A1N7NDS9"/>
<proteinExistence type="predicted"/>
<keyword evidence="2" id="KW-1185">Reference proteome</keyword>
<evidence type="ECO:0000313" key="1">
    <source>
        <dbReference type="EMBL" id="SIS96517.1"/>
    </source>
</evidence>
<evidence type="ECO:0000313" key="2">
    <source>
        <dbReference type="Proteomes" id="UP000185999"/>
    </source>
</evidence>
<sequence length="43" mass="4390">MSQTDAGLGVGVTWVFGQGLAVGVKNFTNDDENKGIGSVGMTM</sequence>
<name>A0A1N7NDS9_9GAMM</name>
<protein>
    <submittedName>
        <fullName evidence="1">Uncharacterized protein</fullName>
    </submittedName>
</protein>
<reference evidence="2" key="1">
    <citation type="submission" date="2017-01" db="EMBL/GenBank/DDBJ databases">
        <authorList>
            <person name="Varghese N."/>
            <person name="Submissions S."/>
        </authorList>
    </citation>
    <scope>NUCLEOTIDE SEQUENCE [LARGE SCALE GENOMIC DNA]</scope>
    <source>
        <strain evidence="2">DSM 22306</strain>
    </source>
</reference>
<accession>A0A1N7NDS9</accession>
<organism evidence="1 2">
    <name type="scientific">Neptunomonas antarctica</name>
    <dbReference type="NCBI Taxonomy" id="619304"/>
    <lineage>
        <taxon>Bacteria</taxon>
        <taxon>Pseudomonadati</taxon>
        <taxon>Pseudomonadota</taxon>
        <taxon>Gammaproteobacteria</taxon>
        <taxon>Oceanospirillales</taxon>
        <taxon>Oceanospirillaceae</taxon>
        <taxon>Neptunomonas</taxon>
    </lineage>
</organism>